<dbReference type="InterPro" id="IPR050249">
    <property type="entry name" value="Pseudomonas-type_ThrB"/>
</dbReference>
<dbReference type="Gene3D" id="3.90.1200.10">
    <property type="match status" value="1"/>
</dbReference>
<dbReference type="InterPro" id="IPR002575">
    <property type="entry name" value="Aminoglycoside_PTrfase"/>
</dbReference>
<dbReference type="PANTHER" id="PTHR21064:SF6">
    <property type="entry name" value="AMINOGLYCOSIDE PHOSPHOTRANSFERASE DOMAIN-CONTAINING PROTEIN"/>
    <property type="match status" value="1"/>
</dbReference>
<evidence type="ECO:0000313" key="4">
    <source>
        <dbReference type="Proteomes" id="UP001285921"/>
    </source>
</evidence>
<feature type="domain" description="Aminoglycoside phosphotransferase" evidence="2">
    <location>
        <begin position="46"/>
        <end position="243"/>
    </location>
</feature>
<organism evidence="3 4">
    <name type="scientific">Paenibacillus glycanilyticus</name>
    <dbReference type="NCBI Taxonomy" id="126569"/>
    <lineage>
        <taxon>Bacteria</taxon>
        <taxon>Bacillati</taxon>
        <taxon>Bacillota</taxon>
        <taxon>Bacilli</taxon>
        <taxon>Bacillales</taxon>
        <taxon>Paenibacillaceae</taxon>
        <taxon>Paenibacillus</taxon>
    </lineage>
</organism>
<keyword evidence="4" id="KW-1185">Reference proteome</keyword>
<comment type="similarity">
    <text evidence="1">Belongs to the pseudomonas-type ThrB family.</text>
</comment>
<dbReference type="SUPFAM" id="SSF56112">
    <property type="entry name" value="Protein kinase-like (PK-like)"/>
    <property type="match status" value="1"/>
</dbReference>
<protein>
    <recommendedName>
        <fullName evidence="2">Aminoglycoside phosphotransferase domain-containing protein</fullName>
    </recommendedName>
</protein>
<comment type="caution">
    <text evidence="3">The sequence shown here is derived from an EMBL/GenBank/DDBJ whole genome shotgun (WGS) entry which is preliminary data.</text>
</comment>
<name>A0ABQ6NHF6_9BACL</name>
<dbReference type="EMBL" id="BTCL01000004">
    <property type="protein sequence ID" value="GMK44533.1"/>
    <property type="molecule type" value="Genomic_DNA"/>
</dbReference>
<proteinExistence type="inferred from homology"/>
<gene>
    <name evidence="3" type="ORF">PghCCS26_16610</name>
</gene>
<reference evidence="3 4" key="1">
    <citation type="submission" date="2023-05" db="EMBL/GenBank/DDBJ databases">
        <title>Draft genome of Paenibacillus sp. CCS26.</title>
        <authorList>
            <person name="Akita H."/>
            <person name="Shinto Y."/>
            <person name="Kimura Z."/>
        </authorList>
    </citation>
    <scope>NUCLEOTIDE SEQUENCE [LARGE SCALE GENOMIC DNA]</scope>
    <source>
        <strain evidence="3 4">CCS26</strain>
    </source>
</reference>
<dbReference type="Proteomes" id="UP001285921">
    <property type="component" value="Unassembled WGS sequence"/>
</dbReference>
<evidence type="ECO:0000259" key="2">
    <source>
        <dbReference type="Pfam" id="PF01636"/>
    </source>
</evidence>
<dbReference type="Gene3D" id="3.30.200.20">
    <property type="entry name" value="Phosphorylase Kinase, domain 1"/>
    <property type="match status" value="1"/>
</dbReference>
<dbReference type="InterPro" id="IPR011009">
    <property type="entry name" value="Kinase-like_dom_sf"/>
</dbReference>
<dbReference type="PANTHER" id="PTHR21064">
    <property type="entry name" value="AMINOGLYCOSIDE PHOSPHOTRANSFERASE DOMAIN-CONTAINING PROTEIN-RELATED"/>
    <property type="match status" value="1"/>
</dbReference>
<accession>A0ABQ6NHF6</accession>
<evidence type="ECO:0000313" key="3">
    <source>
        <dbReference type="EMBL" id="GMK44533.1"/>
    </source>
</evidence>
<evidence type="ECO:0000256" key="1">
    <source>
        <dbReference type="ARBA" id="ARBA00038240"/>
    </source>
</evidence>
<dbReference type="Pfam" id="PF01636">
    <property type="entry name" value="APH"/>
    <property type="match status" value="1"/>
</dbReference>
<dbReference type="RefSeq" id="WP_317979506.1">
    <property type="nucleotide sequence ID" value="NZ_BTCL01000004.1"/>
</dbReference>
<sequence>MMDPKIKALFLDEYSEEGAARYGVNPEELTFIGGFQNFIYSYCRKDRRYILRFTPSTLRSLDGVSAELEWVRYLARHELSVSVPVNSMEGKPFEQIDGREISFYASSFTYAPGRRIGYPECLGNPSLYEQCGRITGRLHELSRSYRPTGACKRHTWEKNEYLLRAEDYLPQDHQPILQALQEMKLELARLPETPEQFGLIHGDINAGNFTIDEAGEMTLFDFDECQYSWYTEDIAIQLYYLLYVFGEDSKLERKEQYELFMKHFERGYTEDCRQMPRNWKEQLELFLRLRDIIVLVGMHRSWNLGQPDDWTRDFLQDSWKRITNGKSLIDGF</sequence>